<dbReference type="GO" id="GO:0004659">
    <property type="term" value="F:prenyltransferase activity"/>
    <property type="evidence" value="ECO:0007669"/>
    <property type="project" value="UniProtKB-UniRule"/>
</dbReference>
<comment type="caution">
    <text evidence="7">The sequence shown here is derived from an EMBL/GenBank/DDBJ whole genome shotgun (WGS) entry which is preliminary data.</text>
</comment>
<evidence type="ECO:0000256" key="5">
    <source>
        <dbReference type="ARBA" id="ARBA00023136"/>
    </source>
</evidence>
<dbReference type="Proteomes" id="UP000323569">
    <property type="component" value="Unassembled WGS sequence"/>
</dbReference>
<reference evidence="7 8" key="1">
    <citation type="submission" date="2018-09" db="EMBL/GenBank/DDBJ databases">
        <title>Evolutionary history of phycoerythrin pigmentation in the water bloom-forming cyanobacterium Microcystis aeruginosa.</title>
        <authorList>
            <person name="Tanabe Y."/>
            <person name="Tanabe Y."/>
            <person name="Yamaguchi H."/>
        </authorList>
    </citation>
    <scope>NUCLEOTIDE SEQUENCE [LARGE SCALE GENOMIC DNA]</scope>
    <source>
        <strain evidence="7 8">NIES-2519</strain>
    </source>
</reference>
<name>A0A5A5R7B9_MICAE</name>
<evidence type="ECO:0000256" key="3">
    <source>
        <dbReference type="ARBA" id="ARBA00022692"/>
    </source>
</evidence>
<dbReference type="GO" id="GO:0009234">
    <property type="term" value="P:menaquinone biosynthetic process"/>
    <property type="evidence" value="ECO:0007669"/>
    <property type="project" value="TreeGrafter"/>
</dbReference>
<keyword evidence="4 6" id="KW-1133">Transmembrane helix</keyword>
<proteinExistence type="inferred from homology"/>
<feature type="transmembrane region" description="Helical" evidence="6">
    <location>
        <begin position="38"/>
        <end position="55"/>
    </location>
</feature>
<dbReference type="AlphaFoldDB" id="A0A5A5R7B9"/>
<dbReference type="UniPathway" id="UPA00995"/>
<keyword evidence="6" id="KW-0997">Cell inner membrane</keyword>
<keyword evidence="6" id="KW-1003">Cell membrane</keyword>
<feature type="transmembrane region" description="Helical" evidence="6">
    <location>
        <begin position="61"/>
        <end position="80"/>
    </location>
</feature>
<dbReference type="InterPro" id="IPR011937">
    <property type="entry name" value="DHNA_phytyltransferase_MenA"/>
</dbReference>
<sequence length="318" mass="34899">MPTIYPQEKLFQQTLTMTTDTVTTPSPKKLWLAALKPPMYSVAIIPIILGTAIAYQETGRFSLPIFATFILSAILILAWLNLSNDVFDADTGIDVNKAHSIVNLTGNKSLIFWLSNLFLLVGIAGIFAISYGRGDWTILELIALCCFLGYTYQGPPFRLGYQGLGEIICFFTFGPLAIAAAYYSQVGAFSLSSLAASIIVGITTSIILFCSHFHQVDDDLKAGKKSPIARLGTLKGSKVLTLVTVLVYVLTVVFVLLQVYPPLTLLIFLSLPFAWQLVNHVNQNHDQPQLVSNCKFIAVNLHFFSGILFSLGYCLASR</sequence>
<dbReference type="PANTHER" id="PTHR13929">
    <property type="entry name" value="1,4-DIHYDROXY-2-NAPHTHOATE OCTAPRENYLTRANSFERASE"/>
    <property type="match status" value="1"/>
</dbReference>
<dbReference type="PIRSF" id="PIRSF005355">
    <property type="entry name" value="UBIAD1"/>
    <property type="match status" value="1"/>
</dbReference>
<gene>
    <name evidence="6 7" type="primary">menA</name>
    <name evidence="7" type="ORF">MiYa_00609</name>
</gene>
<dbReference type="HAMAP" id="MF_01938">
    <property type="entry name" value="MenA_2"/>
    <property type="match status" value="1"/>
</dbReference>
<feature type="transmembrane region" description="Helical" evidence="6">
    <location>
        <begin position="110"/>
        <end position="130"/>
    </location>
</feature>
<evidence type="ECO:0000256" key="2">
    <source>
        <dbReference type="ARBA" id="ARBA00022679"/>
    </source>
</evidence>
<comment type="subcellular location">
    <subcellularLocation>
        <location evidence="6">Cell inner membrane</location>
        <topology evidence="6">Multi-pass membrane protein</topology>
    </subcellularLocation>
    <subcellularLocation>
        <location evidence="1">Membrane</location>
        <topology evidence="1">Multi-pass membrane protein</topology>
    </subcellularLocation>
</comment>
<feature type="transmembrane region" description="Helical" evidence="6">
    <location>
        <begin position="189"/>
        <end position="211"/>
    </location>
</feature>
<dbReference type="EC" id="2.5.1.130" evidence="6"/>
<protein>
    <recommendedName>
        <fullName evidence="6">2-carboxy-1,4-naphthoquinone phytyltransferase</fullName>
        <ecNumber evidence="6">2.5.1.130</ecNumber>
    </recommendedName>
    <alternativeName>
        <fullName evidence="6">1,4-dihydroxy-2-naphthoate phytyltransferase</fullName>
        <shortName evidence="6">DHNA phytyltransferase</shortName>
    </alternativeName>
</protein>
<dbReference type="PANTHER" id="PTHR13929:SF0">
    <property type="entry name" value="UBIA PRENYLTRANSFERASE DOMAIN-CONTAINING PROTEIN 1"/>
    <property type="match status" value="1"/>
</dbReference>
<comment type="function">
    <text evidence="6">Involved in the synthesis of phylloquinone (vitamin K1). Catalyzes the transfer of a prenyl chain to 2-carboxy-1,4-naphthoquinone.</text>
</comment>
<keyword evidence="2 6" id="KW-0808">Transferase</keyword>
<evidence type="ECO:0000313" key="8">
    <source>
        <dbReference type="Proteomes" id="UP000323569"/>
    </source>
</evidence>
<feature type="transmembrane region" description="Helical" evidence="6">
    <location>
        <begin position="164"/>
        <end position="183"/>
    </location>
</feature>
<evidence type="ECO:0000256" key="4">
    <source>
        <dbReference type="ARBA" id="ARBA00022989"/>
    </source>
</evidence>
<evidence type="ECO:0000313" key="7">
    <source>
        <dbReference type="EMBL" id="GCA69087.1"/>
    </source>
</evidence>
<dbReference type="Pfam" id="PF01040">
    <property type="entry name" value="UbiA"/>
    <property type="match status" value="1"/>
</dbReference>
<dbReference type="GO" id="GO:0005886">
    <property type="term" value="C:plasma membrane"/>
    <property type="evidence" value="ECO:0007669"/>
    <property type="project" value="UniProtKB-SubCell"/>
</dbReference>
<evidence type="ECO:0000256" key="1">
    <source>
        <dbReference type="ARBA" id="ARBA00004141"/>
    </source>
</evidence>
<dbReference type="NCBIfam" id="TIGR02235">
    <property type="entry name" value="menA_cyano-plnt"/>
    <property type="match status" value="1"/>
</dbReference>
<dbReference type="InterPro" id="IPR000537">
    <property type="entry name" value="UbiA_prenyltransferase"/>
</dbReference>
<feature type="transmembrane region" description="Helical" evidence="6">
    <location>
        <begin position="296"/>
        <end position="316"/>
    </location>
</feature>
<comment type="catalytic activity">
    <reaction evidence="6">
        <text>2-carboxy-1,4-naphthoquinone + phytyl diphosphate + H(+) = demethylphylloquinone + CO2 + diphosphate</text>
        <dbReference type="Rhea" id="RHEA:47740"/>
        <dbReference type="ChEBI" id="CHEBI:15378"/>
        <dbReference type="ChEBI" id="CHEBI:16526"/>
        <dbReference type="ChEBI" id="CHEBI:31087"/>
        <dbReference type="ChEBI" id="CHEBI:33019"/>
        <dbReference type="ChEBI" id="CHEBI:75434"/>
        <dbReference type="ChEBI" id="CHEBI:87842"/>
        <dbReference type="EC" id="2.5.1.130"/>
    </reaction>
</comment>
<comment type="pathway">
    <text evidence="6">Cofactor biosynthesis; phylloquinone biosynthesis.</text>
</comment>
<dbReference type="GO" id="GO:0042372">
    <property type="term" value="P:phylloquinone biosynthetic process"/>
    <property type="evidence" value="ECO:0007669"/>
    <property type="project" value="UniProtKB-UniRule"/>
</dbReference>
<feature type="transmembrane region" description="Helical" evidence="6">
    <location>
        <begin position="239"/>
        <end position="260"/>
    </location>
</feature>
<comment type="similarity">
    <text evidence="6">Belongs to the MenA family. Type 2 subfamily.</text>
</comment>
<accession>A0A5A5R7B9</accession>
<keyword evidence="5 6" id="KW-0472">Membrane</keyword>
<organism evidence="7 8">
    <name type="scientific">Microcystis aeruginosa NIES-2519</name>
    <dbReference type="NCBI Taxonomy" id="2303981"/>
    <lineage>
        <taxon>Bacteria</taxon>
        <taxon>Bacillati</taxon>
        <taxon>Cyanobacteriota</taxon>
        <taxon>Cyanophyceae</taxon>
        <taxon>Oscillatoriophycideae</taxon>
        <taxon>Chroococcales</taxon>
        <taxon>Microcystaceae</taxon>
        <taxon>Microcystis</taxon>
    </lineage>
</organism>
<evidence type="ECO:0000256" key="6">
    <source>
        <dbReference type="HAMAP-Rule" id="MF_01938"/>
    </source>
</evidence>
<keyword evidence="3 6" id="KW-0812">Transmembrane</keyword>
<dbReference type="CDD" id="cd13962">
    <property type="entry name" value="PT_UbiA_UBIAD1"/>
    <property type="match status" value="1"/>
</dbReference>
<dbReference type="InterPro" id="IPR026046">
    <property type="entry name" value="UBIAD1"/>
</dbReference>
<dbReference type="EMBL" id="BHVO01000005">
    <property type="protein sequence ID" value="GCA69087.1"/>
    <property type="molecule type" value="Genomic_DNA"/>
</dbReference>